<reference evidence="3" key="1">
    <citation type="submission" date="2016-11" db="EMBL/GenBank/DDBJ databases">
        <authorList>
            <person name="Shukria A."/>
            <person name="Stevens D.C."/>
        </authorList>
    </citation>
    <scope>NUCLEOTIDE SEQUENCE [LARGE SCALE GENOMIC DNA]</scope>
    <source>
        <strain evidence="3">Cbfe23</strain>
    </source>
</reference>
<evidence type="ECO:0008006" key="4">
    <source>
        <dbReference type="Google" id="ProtNLM"/>
    </source>
</evidence>
<evidence type="ECO:0000256" key="1">
    <source>
        <dbReference type="SAM" id="SignalP"/>
    </source>
</evidence>
<feature type="signal peptide" evidence="1">
    <location>
        <begin position="1"/>
        <end position="17"/>
    </location>
</feature>
<accession>A0A1L9AXL6</accession>
<gene>
    <name evidence="2" type="ORF">BON30_41975</name>
</gene>
<comment type="caution">
    <text evidence="2">The sequence shown here is derived from an EMBL/GenBank/DDBJ whole genome shotgun (WGS) entry which is preliminary data.</text>
</comment>
<keyword evidence="3" id="KW-1185">Reference proteome</keyword>
<dbReference type="STRING" id="83449.BON30_41975"/>
<reference evidence="2 3" key="2">
    <citation type="submission" date="2016-12" db="EMBL/GenBank/DDBJ databases">
        <title>Draft Genome Sequence of Cystobacter ferrugineus Strain Cbfe23.</title>
        <authorList>
            <person name="Akbar S."/>
            <person name="Dowd S.E."/>
            <person name="Stevens D.C."/>
        </authorList>
    </citation>
    <scope>NUCLEOTIDE SEQUENCE [LARGE SCALE GENOMIC DNA]</scope>
    <source>
        <strain evidence="2 3">Cbfe23</strain>
    </source>
</reference>
<sequence length="146" mass="15303">MRLLLFFCLLLCAGCNAVSRGSRLSDRPPHTGRGLYLSTGGSPWPFRTIGFAQITGYGVTVAGLTDVGNAAIDQTIQGALADAALKMGGDGVIHIEFEDLNPPTDVERASDLSESISNGLSGQGGVKTRDRNVLVTGEVIQFLPSP</sequence>
<proteinExistence type="predicted"/>
<dbReference type="EMBL" id="MPIN01000017">
    <property type="protein sequence ID" value="OJH34726.1"/>
    <property type="molecule type" value="Genomic_DNA"/>
</dbReference>
<protein>
    <recommendedName>
        <fullName evidence="4">Lipoprotein</fullName>
    </recommendedName>
</protein>
<keyword evidence="1" id="KW-0732">Signal</keyword>
<dbReference type="Proteomes" id="UP000182229">
    <property type="component" value="Unassembled WGS sequence"/>
</dbReference>
<name>A0A1L9AXL6_9BACT</name>
<dbReference type="AlphaFoldDB" id="A0A1L9AXL6"/>
<dbReference type="RefSeq" id="WP_071904208.1">
    <property type="nucleotide sequence ID" value="NZ_MPIN01000017.1"/>
</dbReference>
<organism evidence="2 3">
    <name type="scientific">Cystobacter ferrugineus</name>
    <dbReference type="NCBI Taxonomy" id="83449"/>
    <lineage>
        <taxon>Bacteria</taxon>
        <taxon>Pseudomonadati</taxon>
        <taxon>Myxococcota</taxon>
        <taxon>Myxococcia</taxon>
        <taxon>Myxococcales</taxon>
        <taxon>Cystobacterineae</taxon>
        <taxon>Archangiaceae</taxon>
        <taxon>Cystobacter</taxon>
    </lineage>
</organism>
<evidence type="ECO:0000313" key="3">
    <source>
        <dbReference type="Proteomes" id="UP000182229"/>
    </source>
</evidence>
<evidence type="ECO:0000313" key="2">
    <source>
        <dbReference type="EMBL" id="OJH34726.1"/>
    </source>
</evidence>
<feature type="chain" id="PRO_5012453968" description="Lipoprotein" evidence="1">
    <location>
        <begin position="18"/>
        <end position="146"/>
    </location>
</feature>
<dbReference type="OrthoDB" id="5516878at2"/>